<dbReference type="PROSITE" id="PS51257">
    <property type="entry name" value="PROKAR_LIPOPROTEIN"/>
    <property type="match status" value="1"/>
</dbReference>
<keyword evidence="9" id="KW-1185">Reference proteome</keyword>
<feature type="domain" description="RagB/SusD" evidence="6">
    <location>
        <begin position="262"/>
        <end position="510"/>
    </location>
</feature>
<evidence type="ECO:0000256" key="5">
    <source>
        <dbReference type="ARBA" id="ARBA00023237"/>
    </source>
</evidence>
<dbReference type="Proteomes" id="UP001232063">
    <property type="component" value="Unassembled WGS sequence"/>
</dbReference>
<evidence type="ECO:0000313" key="8">
    <source>
        <dbReference type="EMBL" id="MDJ1502724.1"/>
    </source>
</evidence>
<dbReference type="Gene3D" id="1.25.40.390">
    <property type="match status" value="1"/>
</dbReference>
<keyword evidence="5" id="KW-0998">Cell outer membrane</keyword>
<evidence type="ECO:0000256" key="3">
    <source>
        <dbReference type="ARBA" id="ARBA00022729"/>
    </source>
</evidence>
<comment type="subcellular location">
    <subcellularLocation>
        <location evidence="1">Cell outer membrane</location>
    </subcellularLocation>
</comment>
<dbReference type="InterPro" id="IPR033985">
    <property type="entry name" value="SusD-like_N"/>
</dbReference>
<dbReference type="SUPFAM" id="SSF48452">
    <property type="entry name" value="TPR-like"/>
    <property type="match status" value="1"/>
</dbReference>
<accession>A0AAE3R2V0</accession>
<dbReference type="EMBL" id="JASJOU010000006">
    <property type="protein sequence ID" value="MDJ1502724.1"/>
    <property type="molecule type" value="Genomic_DNA"/>
</dbReference>
<dbReference type="InterPro" id="IPR011990">
    <property type="entry name" value="TPR-like_helical_dom_sf"/>
</dbReference>
<evidence type="ECO:0000313" key="9">
    <source>
        <dbReference type="Proteomes" id="UP001232063"/>
    </source>
</evidence>
<protein>
    <submittedName>
        <fullName evidence="8">RagB/SusD family nutrient uptake outer membrane protein</fullName>
    </submittedName>
</protein>
<evidence type="ECO:0000259" key="6">
    <source>
        <dbReference type="Pfam" id="PF07980"/>
    </source>
</evidence>
<evidence type="ECO:0000256" key="1">
    <source>
        <dbReference type="ARBA" id="ARBA00004442"/>
    </source>
</evidence>
<keyword evidence="4" id="KW-0472">Membrane</keyword>
<feature type="domain" description="SusD-like N-terminal" evidence="7">
    <location>
        <begin position="89"/>
        <end position="222"/>
    </location>
</feature>
<name>A0AAE3R2V0_9BACT</name>
<comment type="caution">
    <text evidence="8">The sequence shown here is derived from an EMBL/GenBank/DDBJ whole genome shotgun (WGS) entry which is preliminary data.</text>
</comment>
<organism evidence="8 9">
    <name type="scientific">Xanthocytophaga agilis</name>
    <dbReference type="NCBI Taxonomy" id="3048010"/>
    <lineage>
        <taxon>Bacteria</taxon>
        <taxon>Pseudomonadati</taxon>
        <taxon>Bacteroidota</taxon>
        <taxon>Cytophagia</taxon>
        <taxon>Cytophagales</taxon>
        <taxon>Rhodocytophagaceae</taxon>
        <taxon>Xanthocytophaga</taxon>
    </lineage>
</organism>
<dbReference type="CDD" id="cd08977">
    <property type="entry name" value="SusD"/>
    <property type="match status" value="1"/>
</dbReference>
<gene>
    <name evidence="8" type="ORF">QNI22_18800</name>
</gene>
<dbReference type="GO" id="GO:0009279">
    <property type="term" value="C:cell outer membrane"/>
    <property type="evidence" value="ECO:0007669"/>
    <property type="project" value="UniProtKB-SubCell"/>
</dbReference>
<proteinExistence type="inferred from homology"/>
<dbReference type="Pfam" id="PF14322">
    <property type="entry name" value="SusD-like_3"/>
    <property type="match status" value="1"/>
</dbReference>
<sequence>MKNTLKKFGLVVIMLLGACSEDSLDKVNPNGGTPQSYYSNADELTKGVNAIYAMVQSPRLTGREWFFLHDLRSDDVASGGGQLEGARNQVLTGSLQTSNGVMTDVWKGYYRTIHRANAVIVGSENTQNITDELKNRLLAEARFLRAWSYSELVAFWGAVPVYKKPTETLAESAPRSNVDEVYQFIIDELTAIQADLPLSYGSDDKGRITKGAVQALLGRVYMTIGDYSSAKTELEKVKDSKVYSLVSNYSDNFKEETGFNSESIFEISFQNSSFNWDYDGNNLGTEGNSRTQEYSAIGWRNLIPSDALLGDYERTGKGDAKNDPRFSDTFYRIGDKFNNDASTLTDALVQGNLSNFAGGQEKISWKKYTSMYKNDLTFYTGAMNMRIIRYAEVLLMLAECENEVGTPANAIAYLNQVRSRPSVSMPAYPTTNYPVNSKAEIFRAIQHEKRVELAGEQIRNRDILRWRKQGKLTSEPISYFQANKYELLPIPQEEFSTNASLKPTDQNPGY</sequence>
<dbReference type="Pfam" id="PF07980">
    <property type="entry name" value="SusD_RagB"/>
    <property type="match status" value="1"/>
</dbReference>
<reference evidence="8" key="1">
    <citation type="submission" date="2023-05" db="EMBL/GenBank/DDBJ databases">
        <authorList>
            <person name="Zhang X."/>
        </authorList>
    </citation>
    <scope>NUCLEOTIDE SEQUENCE</scope>
    <source>
        <strain evidence="8">BD1B2-1</strain>
    </source>
</reference>
<comment type="similarity">
    <text evidence="2">Belongs to the SusD family.</text>
</comment>
<evidence type="ECO:0000256" key="4">
    <source>
        <dbReference type="ARBA" id="ARBA00023136"/>
    </source>
</evidence>
<dbReference type="InterPro" id="IPR012944">
    <property type="entry name" value="SusD_RagB_dom"/>
</dbReference>
<evidence type="ECO:0000256" key="2">
    <source>
        <dbReference type="ARBA" id="ARBA00006275"/>
    </source>
</evidence>
<keyword evidence="3" id="KW-0732">Signal</keyword>
<dbReference type="RefSeq" id="WP_314512977.1">
    <property type="nucleotide sequence ID" value="NZ_JASJOU010000006.1"/>
</dbReference>
<evidence type="ECO:0000259" key="7">
    <source>
        <dbReference type="Pfam" id="PF14322"/>
    </source>
</evidence>
<dbReference type="AlphaFoldDB" id="A0AAE3R2V0"/>